<feature type="chain" id="PRO_5043843805" description="Peptidase S1 domain-containing protein" evidence="6">
    <location>
        <begin position="22"/>
        <end position="249"/>
    </location>
</feature>
<evidence type="ECO:0000256" key="1">
    <source>
        <dbReference type="ARBA" id="ARBA00007664"/>
    </source>
</evidence>
<proteinExistence type="inferred from homology"/>
<accession>A0AAV8WEZ0</accession>
<dbReference type="PROSITE" id="PS50240">
    <property type="entry name" value="TRYPSIN_DOM"/>
    <property type="match status" value="1"/>
</dbReference>
<dbReference type="AlphaFoldDB" id="A0AAV8WEZ0"/>
<dbReference type="SUPFAM" id="SSF50494">
    <property type="entry name" value="Trypsin-like serine proteases"/>
    <property type="match status" value="1"/>
</dbReference>
<feature type="domain" description="Peptidase S1" evidence="7">
    <location>
        <begin position="25"/>
        <end position="248"/>
    </location>
</feature>
<dbReference type="InterPro" id="IPR043504">
    <property type="entry name" value="Peptidase_S1_PA_chymotrypsin"/>
</dbReference>
<evidence type="ECO:0000256" key="5">
    <source>
        <dbReference type="ARBA" id="ARBA00023157"/>
    </source>
</evidence>
<evidence type="ECO:0000313" key="9">
    <source>
        <dbReference type="Proteomes" id="UP001159042"/>
    </source>
</evidence>
<evidence type="ECO:0000256" key="2">
    <source>
        <dbReference type="ARBA" id="ARBA00022670"/>
    </source>
</evidence>
<evidence type="ECO:0000313" key="8">
    <source>
        <dbReference type="EMBL" id="KAJ8925142.1"/>
    </source>
</evidence>
<dbReference type="Pfam" id="PF00089">
    <property type="entry name" value="Trypsin"/>
    <property type="match status" value="1"/>
</dbReference>
<dbReference type="GO" id="GO:0006508">
    <property type="term" value="P:proteolysis"/>
    <property type="evidence" value="ECO:0007669"/>
    <property type="project" value="UniProtKB-KW"/>
</dbReference>
<dbReference type="SMART" id="SM00020">
    <property type="entry name" value="Tryp_SPc"/>
    <property type="match status" value="1"/>
</dbReference>
<comment type="caution">
    <text evidence="8">The sequence shown here is derived from an EMBL/GenBank/DDBJ whole genome shotgun (WGS) entry which is preliminary data.</text>
</comment>
<keyword evidence="5" id="KW-1015">Disulfide bond</keyword>
<keyword evidence="6" id="KW-0732">Signal</keyword>
<sequence length="249" mass="27445">MLNNFTVILILLVYLVWDSQADSRIVNGTNAKDGEFPYAVSLRRNSSHTCGGTILNDRFVLTAAHCVCRNTKPHDSSLFSIQYDMLQITNEPVNTIKVKEIYCHKFDAEKLIYDAAILELESALPQGKWSPVKISNKFVADENLQGTIIGWGRLYHGGPIAKTLQKMKVEVYDDKTCGKKFDTVHHICFGAPVGGACNGDSGTALIVDGVQVGIASFITHNCGTANKQHPNVYSRVATYHDWITKIAGL</sequence>
<dbReference type="GO" id="GO:0004252">
    <property type="term" value="F:serine-type endopeptidase activity"/>
    <property type="evidence" value="ECO:0007669"/>
    <property type="project" value="InterPro"/>
</dbReference>
<evidence type="ECO:0000259" key="7">
    <source>
        <dbReference type="PROSITE" id="PS50240"/>
    </source>
</evidence>
<reference evidence="8 9" key="1">
    <citation type="journal article" date="2023" name="Insect Mol. Biol.">
        <title>Genome sequencing provides insights into the evolution of gene families encoding plant cell wall-degrading enzymes in longhorned beetles.</title>
        <authorList>
            <person name="Shin N.R."/>
            <person name="Okamura Y."/>
            <person name="Kirsch R."/>
            <person name="Pauchet Y."/>
        </authorList>
    </citation>
    <scope>NUCLEOTIDE SEQUENCE [LARGE SCALE GENOMIC DNA]</scope>
    <source>
        <strain evidence="8">EAD_L_NR</strain>
    </source>
</reference>
<keyword evidence="9" id="KW-1185">Reference proteome</keyword>
<dbReference type="EMBL" id="JANEYG010000002">
    <property type="protein sequence ID" value="KAJ8925142.1"/>
    <property type="molecule type" value="Genomic_DNA"/>
</dbReference>
<dbReference type="InterPro" id="IPR001314">
    <property type="entry name" value="Peptidase_S1A"/>
</dbReference>
<dbReference type="Gene3D" id="2.40.10.10">
    <property type="entry name" value="Trypsin-like serine proteases"/>
    <property type="match status" value="1"/>
</dbReference>
<feature type="signal peptide" evidence="6">
    <location>
        <begin position="1"/>
        <end position="21"/>
    </location>
</feature>
<dbReference type="Proteomes" id="UP001159042">
    <property type="component" value="Unassembled WGS sequence"/>
</dbReference>
<gene>
    <name evidence="8" type="ORF">NQ315_001324</name>
</gene>
<evidence type="ECO:0000256" key="6">
    <source>
        <dbReference type="SAM" id="SignalP"/>
    </source>
</evidence>
<dbReference type="InterPro" id="IPR009003">
    <property type="entry name" value="Peptidase_S1_PA"/>
</dbReference>
<protein>
    <recommendedName>
        <fullName evidence="7">Peptidase S1 domain-containing protein</fullName>
    </recommendedName>
</protein>
<dbReference type="InterPro" id="IPR018114">
    <property type="entry name" value="TRYPSIN_HIS"/>
</dbReference>
<dbReference type="InterPro" id="IPR050430">
    <property type="entry name" value="Peptidase_S1"/>
</dbReference>
<keyword evidence="4" id="KW-0720">Serine protease</keyword>
<dbReference type="PANTHER" id="PTHR24276">
    <property type="entry name" value="POLYSERASE-RELATED"/>
    <property type="match status" value="1"/>
</dbReference>
<dbReference type="PRINTS" id="PR00722">
    <property type="entry name" value="CHYMOTRYPSIN"/>
</dbReference>
<name>A0AAV8WEZ0_9CUCU</name>
<dbReference type="InterPro" id="IPR001254">
    <property type="entry name" value="Trypsin_dom"/>
</dbReference>
<keyword evidence="2" id="KW-0645">Protease</keyword>
<organism evidence="8 9">
    <name type="scientific">Exocentrus adspersus</name>
    <dbReference type="NCBI Taxonomy" id="1586481"/>
    <lineage>
        <taxon>Eukaryota</taxon>
        <taxon>Metazoa</taxon>
        <taxon>Ecdysozoa</taxon>
        <taxon>Arthropoda</taxon>
        <taxon>Hexapoda</taxon>
        <taxon>Insecta</taxon>
        <taxon>Pterygota</taxon>
        <taxon>Neoptera</taxon>
        <taxon>Endopterygota</taxon>
        <taxon>Coleoptera</taxon>
        <taxon>Polyphaga</taxon>
        <taxon>Cucujiformia</taxon>
        <taxon>Chrysomeloidea</taxon>
        <taxon>Cerambycidae</taxon>
        <taxon>Lamiinae</taxon>
        <taxon>Acanthocinini</taxon>
        <taxon>Exocentrus</taxon>
    </lineage>
</organism>
<evidence type="ECO:0000256" key="3">
    <source>
        <dbReference type="ARBA" id="ARBA00022801"/>
    </source>
</evidence>
<dbReference type="FunFam" id="2.40.10.10:FF:000068">
    <property type="entry name" value="transmembrane protease serine 2"/>
    <property type="match status" value="1"/>
</dbReference>
<comment type="similarity">
    <text evidence="1">Belongs to the peptidase S1 family.</text>
</comment>
<dbReference type="PANTHER" id="PTHR24276:SF98">
    <property type="entry name" value="FI18310P1-RELATED"/>
    <property type="match status" value="1"/>
</dbReference>
<keyword evidence="3" id="KW-0378">Hydrolase</keyword>
<dbReference type="PROSITE" id="PS00134">
    <property type="entry name" value="TRYPSIN_HIS"/>
    <property type="match status" value="1"/>
</dbReference>
<evidence type="ECO:0000256" key="4">
    <source>
        <dbReference type="ARBA" id="ARBA00022825"/>
    </source>
</evidence>
<dbReference type="CDD" id="cd00190">
    <property type="entry name" value="Tryp_SPc"/>
    <property type="match status" value="1"/>
</dbReference>